<feature type="domain" description="DUF8198" evidence="1">
    <location>
        <begin position="23"/>
        <end position="228"/>
    </location>
</feature>
<dbReference type="AlphaFoldDB" id="A0A2D2DT66"/>
<dbReference type="NCBIfam" id="NF047641">
    <property type="entry name" value="FFLEE_fam"/>
    <property type="match status" value="1"/>
</dbReference>
<dbReference type="InterPro" id="IPR058063">
    <property type="entry name" value="FFLEE_fam"/>
</dbReference>
<dbReference type="InterPro" id="IPR058511">
    <property type="entry name" value="DUF8198"/>
</dbReference>
<sequence length="232" mass="25906">MNKDKLAAELEQHLRQLAAGRELARRDPALQAARTAVKRYQSARLAATHPDLLAAPDTRDAAAFFLNDIYGAHDLERREADLERIAPSLQRLLPYESLHTITGAIALDALTEQLDTAMARVLGAEFDEGAYLLAYRSATAPEERKRQLDLVQQLGDSLCALVRIPLLALTLSVMRGPAKLAGVTDLHQFLERGFTTFKKMKKPAQFVETIVGRERRAMGHIYSGRREPFDVF</sequence>
<dbReference type="Proteomes" id="UP000229897">
    <property type="component" value="Chromosome"/>
</dbReference>
<organism evidence="2 3">
    <name type="scientific">Massilia violaceinigra</name>
    <dbReference type="NCBI Taxonomy" id="2045208"/>
    <lineage>
        <taxon>Bacteria</taxon>
        <taxon>Pseudomonadati</taxon>
        <taxon>Pseudomonadota</taxon>
        <taxon>Betaproteobacteria</taxon>
        <taxon>Burkholderiales</taxon>
        <taxon>Oxalobacteraceae</taxon>
        <taxon>Telluria group</taxon>
        <taxon>Massilia</taxon>
    </lineage>
</organism>
<evidence type="ECO:0000259" key="1">
    <source>
        <dbReference type="Pfam" id="PF26621"/>
    </source>
</evidence>
<dbReference type="KEGG" id="mass:CR152_29360"/>
<accession>A0A2D2DT66</accession>
<gene>
    <name evidence="2" type="ORF">CR152_29360</name>
</gene>
<protein>
    <recommendedName>
        <fullName evidence="1">DUF8198 domain-containing protein</fullName>
    </recommendedName>
</protein>
<reference evidence="2" key="1">
    <citation type="submission" date="2017-10" db="EMBL/GenBank/DDBJ databases">
        <title>Massilia psychrophilum sp. nov., a novel purple-pigmented bacterium isolated from Tianshan glacier, Xinjiang Municipality, China.</title>
        <authorList>
            <person name="Wang H."/>
        </authorList>
    </citation>
    <scope>NUCLEOTIDE SEQUENCE [LARGE SCALE GENOMIC DNA]</scope>
    <source>
        <strain evidence="2">B2</strain>
    </source>
</reference>
<evidence type="ECO:0000313" key="3">
    <source>
        <dbReference type="Proteomes" id="UP000229897"/>
    </source>
</evidence>
<dbReference type="EMBL" id="CP024608">
    <property type="protein sequence ID" value="ATQ78164.1"/>
    <property type="molecule type" value="Genomic_DNA"/>
</dbReference>
<proteinExistence type="predicted"/>
<keyword evidence="3" id="KW-1185">Reference proteome</keyword>
<name>A0A2D2DT66_9BURK</name>
<dbReference type="RefSeq" id="WP_099880936.1">
    <property type="nucleotide sequence ID" value="NZ_CP024608.1"/>
</dbReference>
<dbReference type="Pfam" id="PF26621">
    <property type="entry name" value="DUF8198"/>
    <property type="match status" value="1"/>
</dbReference>
<dbReference type="OrthoDB" id="7957365at2"/>
<evidence type="ECO:0000313" key="2">
    <source>
        <dbReference type="EMBL" id="ATQ78164.1"/>
    </source>
</evidence>